<accession>A0A7Y0QH23</accession>
<dbReference type="EMBL" id="JABCJJ010000016">
    <property type="protein sequence ID" value="NMR20701.1"/>
    <property type="molecule type" value="Genomic_DNA"/>
</dbReference>
<dbReference type="AlphaFoldDB" id="A0A7Y0QH23"/>
<dbReference type="RefSeq" id="WP_169325082.1">
    <property type="nucleotide sequence ID" value="NZ_JABCJJ010000016.1"/>
</dbReference>
<comment type="caution">
    <text evidence="2">The sequence shown here is derived from an EMBL/GenBank/DDBJ whole genome shotgun (WGS) entry which is preliminary data.</text>
</comment>
<dbReference type="Proteomes" id="UP000562124">
    <property type="component" value="Unassembled WGS sequence"/>
</dbReference>
<reference evidence="2 3" key="1">
    <citation type="submission" date="2020-04" db="EMBL/GenBank/DDBJ databases">
        <title>Sequencing and Assembly of C. fimi.</title>
        <authorList>
            <person name="Ramsey A.R."/>
        </authorList>
    </citation>
    <scope>NUCLEOTIDE SEQUENCE [LARGE SCALE GENOMIC DNA]</scope>
    <source>
        <strain evidence="2 3">SB</strain>
    </source>
</reference>
<feature type="compositionally biased region" description="Basic and acidic residues" evidence="1">
    <location>
        <begin position="73"/>
        <end position="84"/>
    </location>
</feature>
<organism evidence="2 3">
    <name type="scientific">Cellulomonas fimi</name>
    <dbReference type="NCBI Taxonomy" id="1708"/>
    <lineage>
        <taxon>Bacteria</taxon>
        <taxon>Bacillati</taxon>
        <taxon>Actinomycetota</taxon>
        <taxon>Actinomycetes</taxon>
        <taxon>Micrococcales</taxon>
        <taxon>Cellulomonadaceae</taxon>
        <taxon>Cellulomonas</taxon>
    </lineage>
</organism>
<protein>
    <submittedName>
        <fullName evidence="2">Uncharacterized protein</fullName>
    </submittedName>
</protein>
<name>A0A7Y0QH23_CELFI</name>
<gene>
    <name evidence="2" type="ORF">HIR71_10815</name>
</gene>
<evidence type="ECO:0000313" key="3">
    <source>
        <dbReference type="Proteomes" id="UP000562124"/>
    </source>
</evidence>
<proteinExistence type="predicted"/>
<evidence type="ECO:0000313" key="2">
    <source>
        <dbReference type="EMBL" id="NMR20701.1"/>
    </source>
</evidence>
<keyword evidence="3" id="KW-1185">Reference proteome</keyword>
<feature type="region of interest" description="Disordered" evidence="1">
    <location>
        <begin position="1"/>
        <end position="95"/>
    </location>
</feature>
<feature type="compositionally biased region" description="Basic and acidic residues" evidence="1">
    <location>
        <begin position="41"/>
        <end position="61"/>
    </location>
</feature>
<sequence>MSTPTPPAAHAGQPVVDPAVEGDDENLVEPEGVNAGGRPDAPPKDSRPGVDAPPGEHDVRAGGHAAQAPRSLTESEARWHEHESSGAGWDSQDSI</sequence>
<evidence type="ECO:0000256" key="1">
    <source>
        <dbReference type="SAM" id="MobiDB-lite"/>
    </source>
</evidence>